<evidence type="ECO:0000259" key="1">
    <source>
        <dbReference type="Pfam" id="PF02129"/>
    </source>
</evidence>
<dbReference type="SUPFAM" id="SSF53474">
    <property type="entry name" value="alpha/beta-Hydrolases"/>
    <property type="match status" value="1"/>
</dbReference>
<protein>
    <submittedName>
        <fullName evidence="2">X-Pro dipeptidyl-peptidase-domain-containing protein</fullName>
    </submittedName>
</protein>
<dbReference type="GO" id="GO:0016787">
    <property type="term" value="F:hydrolase activity"/>
    <property type="evidence" value="ECO:0007669"/>
    <property type="project" value="InterPro"/>
</dbReference>
<dbReference type="EMBL" id="JAULSU010000001">
    <property type="protein sequence ID" value="KAK0631569.1"/>
    <property type="molecule type" value="Genomic_DNA"/>
</dbReference>
<sequence length="199" mass="21580">MSHYAKLPPPPRERCTYTHVPIQIPIPSTSNQITLAANLYLPTFPNSEKTSLGTIPLLVPHGRGIEATLSHSTVFAARGYTVLFVSCGGTFGSTGTWDPFRTESSDGKAIVEWMREQEWCIGSFAMHGMRCLAYSAFAMMGSDGMEDIEAAVLSVPLFDVGEFVWGTGAMNMGFLVWAEMARGMEGRWGGVMGRGDGEG</sequence>
<gene>
    <name evidence="2" type="ORF">B0T14DRAFT_490098</name>
</gene>
<proteinExistence type="predicted"/>
<feature type="domain" description="Xaa-Pro dipeptidyl-peptidase-like" evidence="1">
    <location>
        <begin position="34"/>
        <end position="184"/>
    </location>
</feature>
<name>A0AA39XCU2_9PEZI</name>
<organism evidence="2 3">
    <name type="scientific">Immersiella caudata</name>
    <dbReference type="NCBI Taxonomy" id="314043"/>
    <lineage>
        <taxon>Eukaryota</taxon>
        <taxon>Fungi</taxon>
        <taxon>Dikarya</taxon>
        <taxon>Ascomycota</taxon>
        <taxon>Pezizomycotina</taxon>
        <taxon>Sordariomycetes</taxon>
        <taxon>Sordariomycetidae</taxon>
        <taxon>Sordariales</taxon>
        <taxon>Lasiosphaeriaceae</taxon>
        <taxon>Immersiella</taxon>
    </lineage>
</organism>
<dbReference type="Proteomes" id="UP001175000">
    <property type="component" value="Unassembled WGS sequence"/>
</dbReference>
<accession>A0AA39XCU2</accession>
<keyword evidence="3" id="KW-1185">Reference proteome</keyword>
<evidence type="ECO:0000313" key="3">
    <source>
        <dbReference type="Proteomes" id="UP001175000"/>
    </source>
</evidence>
<dbReference type="Pfam" id="PF02129">
    <property type="entry name" value="Peptidase_S15"/>
    <property type="match status" value="1"/>
</dbReference>
<dbReference type="Gene3D" id="1.10.3020.10">
    <property type="entry name" value="alpha-amino acid ester hydrolase ( Helical cap domain)"/>
    <property type="match status" value="1"/>
</dbReference>
<reference evidence="2" key="1">
    <citation type="submission" date="2023-06" db="EMBL/GenBank/DDBJ databases">
        <title>Genome-scale phylogeny and comparative genomics of the fungal order Sordariales.</title>
        <authorList>
            <consortium name="Lawrence Berkeley National Laboratory"/>
            <person name="Hensen N."/>
            <person name="Bonometti L."/>
            <person name="Westerberg I."/>
            <person name="Brannstrom I.O."/>
            <person name="Guillou S."/>
            <person name="Cros-Aarteil S."/>
            <person name="Calhoun S."/>
            <person name="Haridas S."/>
            <person name="Kuo A."/>
            <person name="Mondo S."/>
            <person name="Pangilinan J."/>
            <person name="Riley R."/>
            <person name="Labutti K."/>
            <person name="Andreopoulos B."/>
            <person name="Lipzen A."/>
            <person name="Chen C."/>
            <person name="Yanf M."/>
            <person name="Daum C."/>
            <person name="Ng V."/>
            <person name="Clum A."/>
            <person name="Steindorff A."/>
            <person name="Ohm R."/>
            <person name="Martin F."/>
            <person name="Silar P."/>
            <person name="Natvig D."/>
            <person name="Lalanne C."/>
            <person name="Gautier V."/>
            <person name="Ament-Velasquez S.L."/>
            <person name="Kruys A."/>
            <person name="Hutchinson M.I."/>
            <person name="Powell A.J."/>
            <person name="Barry K."/>
            <person name="Miller A.N."/>
            <person name="Grigoriev I.V."/>
            <person name="Debuchy R."/>
            <person name="Gladieux P."/>
            <person name="Thoren M.H."/>
            <person name="Johannesson H."/>
        </authorList>
    </citation>
    <scope>NUCLEOTIDE SEQUENCE</scope>
    <source>
        <strain evidence="2">CBS 606.72</strain>
    </source>
</reference>
<evidence type="ECO:0000313" key="2">
    <source>
        <dbReference type="EMBL" id="KAK0631569.1"/>
    </source>
</evidence>
<dbReference type="InterPro" id="IPR029058">
    <property type="entry name" value="AB_hydrolase_fold"/>
</dbReference>
<comment type="caution">
    <text evidence="2">The sequence shown here is derived from an EMBL/GenBank/DDBJ whole genome shotgun (WGS) entry which is preliminary data.</text>
</comment>
<dbReference type="Gene3D" id="3.40.50.1820">
    <property type="entry name" value="alpha/beta hydrolase"/>
    <property type="match status" value="1"/>
</dbReference>
<dbReference type="InterPro" id="IPR000383">
    <property type="entry name" value="Xaa-Pro-like_dom"/>
</dbReference>
<dbReference type="AlphaFoldDB" id="A0AA39XCU2"/>